<dbReference type="RefSeq" id="WP_143486705.1">
    <property type="nucleotide sequence ID" value="NZ_VJOY01000002.1"/>
</dbReference>
<keyword evidence="4" id="KW-1185">Reference proteome</keyword>
<dbReference type="Proteomes" id="UP000315235">
    <property type="component" value="Unassembled WGS sequence"/>
</dbReference>
<feature type="signal peptide" evidence="1">
    <location>
        <begin position="1"/>
        <end position="25"/>
    </location>
</feature>
<dbReference type="SUPFAM" id="SSF117070">
    <property type="entry name" value="LEA14-like"/>
    <property type="match status" value="1"/>
</dbReference>
<dbReference type="EMBL" id="VJOY01000002">
    <property type="protein sequence ID" value="TRX76077.1"/>
    <property type="molecule type" value="Genomic_DNA"/>
</dbReference>
<dbReference type="Gene3D" id="2.60.40.1820">
    <property type="match status" value="1"/>
</dbReference>
<evidence type="ECO:0000313" key="4">
    <source>
        <dbReference type="Proteomes" id="UP000315235"/>
    </source>
</evidence>
<evidence type="ECO:0000313" key="3">
    <source>
        <dbReference type="EMBL" id="TRX76077.1"/>
    </source>
</evidence>
<keyword evidence="1" id="KW-0732">Signal</keyword>
<comment type="caution">
    <text evidence="3">The sequence shown here is derived from an EMBL/GenBank/DDBJ whole genome shotgun (WGS) entry which is preliminary data.</text>
</comment>
<evidence type="ECO:0000259" key="2">
    <source>
        <dbReference type="SMART" id="SM00769"/>
    </source>
</evidence>
<proteinExistence type="predicted"/>
<accession>A0A553H2V5</accession>
<dbReference type="InterPro" id="IPR013990">
    <property type="entry name" value="WHy-dom"/>
</dbReference>
<protein>
    <submittedName>
        <fullName evidence="3">Water stress/hypersensitive response domain-containing protein</fullName>
    </submittedName>
</protein>
<dbReference type="InterPro" id="IPR004864">
    <property type="entry name" value="LEA_2"/>
</dbReference>
<feature type="chain" id="PRO_5022203417" evidence="1">
    <location>
        <begin position="26"/>
        <end position="158"/>
    </location>
</feature>
<reference evidence="3 4" key="1">
    <citation type="submission" date="2019-07" db="EMBL/GenBank/DDBJ databases">
        <title>Pseudomonas mangiferae sp. nov., isolated from bark of mango tree in Thailand.</title>
        <authorList>
            <person name="Srisuk N."/>
            <person name="Anurat P."/>
        </authorList>
    </citation>
    <scope>NUCLEOTIDE SEQUENCE [LARGE SCALE GENOMIC DNA]</scope>
    <source>
        <strain evidence="3 4">DMKU_BBB3-04</strain>
    </source>
</reference>
<organism evidence="3 4">
    <name type="scientific">Pseudomonas mangiferae</name>
    <dbReference type="NCBI Taxonomy" id="2593654"/>
    <lineage>
        <taxon>Bacteria</taxon>
        <taxon>Pseudomonadati</taxon>
        <taxon>Pseudomonadota</taxon>
        <taxon>Gammaproteobacteria</taxon>
        <taxon>Pseudomonadales</taxon>
        <taxon>Pseudomonadaceae</taxon>
        <taxon>Pseudomonas</taxon>
    </lineage>
</organism>
<dbReference type="GO" id="GO:0009269">
    <property type="term" value="P:response to desiccation"/>
    <property type="evidence" value="ECO:0007669"/>
    <property type="project" value="InterPro"/>
</dbReference>
<dbReference type="Pfam" id="PF03168">
    <property type="entry name" value="LEA_2"/>
    <property type="match status" value="1"/>
</dbReference>
<sequence>MAVRFLRPLSACLLALGLAACSSLAPRDPLRIDLAGLEPLPSQDLEARFAVKLRVQNPNDSAIDYNGVSLELDVNGRPLASGVSDQQGEIPRFGERVLSVPVTVSAFSAVRQAWGLAEQPPRRNLPYSLRGKLAGGLLGTVRFSESGTLQWPDATPVP</sequence>
<dbReference type="SMART" id="SM00769">
    <property type="entry name" value="WHy"/>
    <property type="match status" value="1"/>
</dbReference>
<dbReference type="AlphaFoldDB" id="A0A553H2V5"/>
<dbReference type="OrthoDB" id="5421820at2"/>
<name>A0A553H2V5_9PSED</name>
<dbReference type="PROSITE" id="PS51257">
    <property type="entry name" value="PROKAR_LIPOPROTEIN"/>
    <property type="match status" value="1"/>
</dbReference>
<gene>
    <name evidence="3" type="ORF">FM069_02500</name>
</gene>
<evidence type="ECO:0000256" key="1">
    <source>
        <dbReference type="SAM" id="SignalP"/>
    </source>
</evidence>
<feature type="domain" description="Water stress and hypersensitive response" evidence="2">
    <location>
        <begin position="32"/>
        <end position="152"/>
    </location>
</feature>